<keyword evidence="2" id="KW-1185">Reference proteome</keyword>
<gene>
    <name evidence="1" type="ORF">DX130_11735</name>
</gene>
<dbReference type="EMBL" id="QUBQ01000001">
    <property type="protein sequence ID" value="REK77946.1"/>
    <property type="molecule type" value="Genomic_DNA"/>
</dbReference>
<evidence type="ECO:0000313" key="2">
    <source>
        <dbReference type="Proteomes" id="UP000261905"/>
    </source>
</evidence>
<comment type="caution">
    <text evidence="1">The sequence shown here is derived from an EMBL/GenBank/DDBJ whole genome shotgun (WGS) entry which is preliminary data.</text>
</comment>
<protein>
    <submittedName>
        <fullName evidence="1">Uncharacterized protein</fullName>
    </submittedName>
</protein>
<accession>A0A371PP19</accession>
<proteinExistence type="predicted"/>
<name>A0A371PP19_9BACL</name>
<dbReference type="Proteomes" id="UP000261905">
    <property type="component" value="Unassembled WGS sequence"/>
</dbReference>
<reference evidence="1 2" key="1">
    <citation type="submission" date="2018-08" db="EMBL/GenBank/DDBJ databases">
        <title>Paenibacillus sp. M4BSY-1, whole genome shotgun sequence.</title>
        <authorList>
            <person name="Tuo L."/>
        </authorList>
    </citation>
    <scope>NUCLEOTIDE SEQUENCE [LARGE SCALE GENOMIC DNA]</scope>
    <source>
        <strain evidence="1 2">M4BSY-1</strain>
    </source>
</reference>
<organism evidence="1 2">
    <name type="scientific">Paenibacillus paeoniae</name>
    <dbReference type="NCBI Taxonomy" id="2292705"/>
    <lineage>
        <taxon>Bacteria</taxon>
        <taxon>Bacillati</taxon>
        <taxon>Bacillota</taxon>
        <taxon>Bacilli</taxon>
        <taxon>Bacillales</taxon>
        <taxon>Paenibacillaceae</taxon>
        <taxon>Paenibacillus</taxon>
    </lineage>
</organism>
<evidence type="ECO:0000313" key="1">
    <source>
        <dbReference type="EMBL" id="REK77946.1"/>
    </source>
</evidence>
<sequence length="116" mass="12155">MVATGAFAASSSTPTTGYGTLTGAISMNYNLGDFYLTTNVQKNNDNAYLTGKVEWQNKLGQTTGTGSAVPSQRGATSLFDFWTFFGGSLPHQAFGTHGVQGGNTHQSAAAFTFTNL</sequence>
<dbReference type="OrthoDB" id="2614511at2"/>
<dbReference type="AlphaFoldDB" id="A0A371PP19"/>